<organism evidence="2 3">
    <name type="scientific">Rufibacter latericius</name>
    <dbReference type="NCBI Taxonomy" id="2487040"/>
    <lineage>
        <taxon>Bacteria</taxon>
        <taxon>Pseudomonadati</taxon>
        <taxon>Bacteroidota</taxon>
        <taxon>Cytophagia</taxon>
        <taxon>Cytophagales</taxon>
        <taxon>Hymenobacteraceae</taxon>
        <taxon>Rufibacter</taxon>
    </lineage>
</organism>
<proteinExistence type="predicted"/>
<comment type="caution">
    <text evidence="2">The sequence shown here is derived from an EMBL/GenBank/DDBJ whole genome shotgun (WGS) entry which is preliminary data.</text>
</comment>
<keyword evidence="1" id="KW-0812">Transmembrane</keyword>
<dbReference type="Proteomes" id="UP000272117">
    <property type="component" value="Unassembled WGS sequence"/>
</dbReference>
<protein>
    <submittedName>
        <fullName evidence="2">Uncharacterized protein</fullName>
    </submittedName>
</protein>
<dbReference type="RefSeq" id="WP_123126603.1">
    <property type="nucleotide sequence ID" value="NZ_RJJD01000004.1"/>
</dbReference>
<evidence type="ECO:0000256" key="1">
    <source>
        <dbReference type="SAM" id="Phobius"/>
    </source>
</evidence>
<keyword evidence="1" id="KW-0472">Membrane</keyword>
<keyword evidence="3" id="KW-1185">Reference proteome</keyword>
<name>A0A3M9MTA3_9BACT</name>
<gene>
    <name evidence="2" type="ORF">EFB08_08940</name>
</gene>
<dbReference type="EMBL" id="RJJD01000004">
    <property type="protein sequence ID" value="RNI28746.1"/>
    <property type="molecule type" value="Genomic_DNA"/>
</dbReference>
<reference evidence="2 3" key="1">
    <citation type="submission" date="2018-11" db="EMBL/GenBank/DDBJ databases">
        <title>Rufibacter latericius sp. nov., isolated from water in Baiyang Lake.</title>
        <authorList>
            <person name="Yang Y."/>
        </authorList>
    </citation>
    <scope>NUCLEOTIDE SEQUENCE [LARGE SCALE GENOMIC DNA]</scope>
    <source>
        <strain evidence="2 3">R-22-1c-1</strain>
    </source>
</reference>
<feature type="transmembrane region" description="Helical" evidence="1">
    <location>
        <begin position="35"/>
        <end position="54"/>
    </location>
</feature>
<sequence>MAWFDFFIGVLFLIIGITSIYYLHGEKKKEYKDEFGHGVGMYIVSIGMILYGSFEVLKTLYALV</sequence>
<dbReference type="AlphaFoldDB" id="A0A3M9MTA3"/>
<feature type="transmembrane region" description="Helical" evidence="1">
    <location>
        <begin position="6"/>
        <end position="23"/>
    </location>
</feature>
<keyword evidence="1" id="KW-1133">Transmembrane helix</keyword>
<evidence type="ECO:0000313" key="2">
    <source>
        <dbReference type="EMBL" id="RNI28746.1"/>
    </source>
</evidence>
<accession>A0A3M9MTA3</accession>
<evidence type="ECO:0000313" key="3">
    <source>
        <dbReference type="Proteomes" id="UP000272117"/>
    </source>
</evidence>